<evidence type="ECO:0000313" key="2">
    <source>
        <dbReference type="EMBL" id="PSK89521.1"/>
    </source>
</evidence>
<gene>
    <name evidence="2" type="ORF">B0I18_11176</name>
</gene>
<keyword evidence="1" id="KW-0732">Signal</keyword>
<evidence type="ECO:0000256" key="1">
    <source>
        <dbReference type="SAM" id="SignalP"/>
    </source>
</evidence>
<dbReference type="RefSeq" id="WP_106524767.1">
    <property type="nucleotide sequence ID" value="NZ_PYGD01000011.1"/>
</dbReference>
<dbReference type="Pfam" id="PF14391">
    <property type="entry name" value="DUF4421"/>
    <property type="match status" value="1"/>
</dbReference>
<dbReference type="Proteomes" id="UP000240572">
    <property type="component" value="Unassembled WGS sequence"/>
</dbReference>
<reference evidence="2 3" key="1">
    <citation type="submission" date="2018-03" db="EMBL/GenBank/DDBJ databases">
        <title>Genomic Encyclopedia of Type Strains, Phase III (KMG-III): the genomes of soil and plant-associated and newly described type strains.</title>
        <authorList>
            <person name="Whitman W."/>
        </authorList>
    </citation>
    <scope>NUCLEOTIDE SEQUENCE [LARGE SCALE GENOMIC DNA]</scope>
    <source>
        <strain evidence="2 3">CGMCC 1.12700</strain>
    </source>
</reference>
<keyword evidence="3" id="KW-1185">Reference proteome</keyword>
<dbReference type="OrthoDB" id="975269at2"/>
<name>A0A2P8CX22_9BACT</name>
<feature type="signal peptide" evidence="1">
    <location>
        <begin position="1"/>
        <end position="21"/>
    </location>
</feature>
<comment type="caution">
    <text evidence="2">The sequence shown here is derived from an EMBL/GenBank/DDBJ whole genome shotgun (WGS) entry which is preliminary data.</text>
</comment>
<protein>
    <submittedName>
        <fullName evidence="2">Uncharacterized protein DUF4421</fullName>
    </submittedName>
</protein>
<organism evidence="2 3">
    <name type="scientific">Taibaiella chishuiensis</name>
    <dbReference type="NCBI Taxonomy" id="1434707"/>
    <lineage>
        <taxon>Bacteria</taxon>
        <taxon>Pseudomonadati</taxon>
        <taxon>Bacteroidota</taxon>
        <taxon>Chitinophagia</taxon>
        <taxon>Chitinophagales</taxon>
        <taxon>Chitinophagaceae</taxon>
        <taxon>Taibaiella</taxon>
    </lineage>
</organism>
<feature type="chain" id="PRO_5015131276" evidence="1">
    <location>
        <begin position="22"/>
        <end position="336"/>
    </location>
</feature>
<dbReference type="AlphaFoldDB" id="A0A2P8CX22"/>
<proteinExistence type="predicted"/>
<dbReference type="EMBL" id="PYGD01000011">
    <property type="protein sequence ID" value="PSK89521.1"/>
    <property type="molecule type" value="Genomic_DNA"/>
</dbReference>
<sequence>MNRLTLLAGMMSLLVAARAQAQPSLPDSSNFISYFDKILIKCNVSTQSDRYSIIDKTGKDVDLRANTEYRAFLSLDYEFIGFSYGFSPRFLAANDDRLKGHSSFRNYKLQFFPGRFLQTVAFDRTKGYYVKNTGDFVPGWIAGTHPYIQIPDLKITQWSGSTSYILNPDFSIKNLIYQTQWQKRSAGSFVPSLFYDYTRYTMNLLGVPTRQEDFNFRLGLGYYYTWIIGKHFFVSPNLLPSLGLRYSRANTDKDSTTDKGDKFYFTRFLEGGIKIGLNTDRWVAGAGLNFNINWYNENKTMAVQNNKIFGILYLGYRFNTPRFISRAHQELMKRLP</sequence>
<evidence type="ECO:0000313" key="3">
    <source>
        <dbReference type="Proteomes" id="UP000240572"/>
    </source>
</evidence>
<accession>A0A2P8CX22</accession>
<dbReference type="InterPro" id="IPR025535">
    <property type="entry name" value="DUF4421"/>
</dbReference>